<dbReference type="Pfam" id="PF00083">
    <property type="entry name" value="Sugar_tr"/>
    <property type="match status" value="1"/>
</dbReference>
<feature type="transmembrane region" description="Helical" evidence="9">
    <location>
        <begin position="134"/>
        <end position="159"/>
    </location>
</feature>
<dbReference type="InterPro" id="IPR036259">
    <property type="entry name" value="MFS_trans_sf"/>
</dbReference>
<dbReference type="HOGENOM" id="CLU_001265_11_5_1"/>
<dbReference type="InterPro" id="IPR020846">
    <property type="entry name" value="MFS_dom"/>
</dbReference>
<feature type="transmembrane region" description="Helical" evidence="9">
    <location>
        <begin position="82"/>
        <end position="108"/>
    </location>
</feature>
<dbReference type="Gene3D" id="1.20.1250.20">
    <property type="entry name" value="MFS general substrate transporter like domains"/>
    <property type="match status" value="1"/>
</dbReference>
<feature type="transmembrane region" description="Helical" evidence="9">
    <location>
        <begin position="190"/>
        <end position="211"/>
    </location>
</feature>
<keyword evidence="3 7" id="KW-0813">Transport</keyword>
<evidence type="ECO:0000256" key="1">
    <source>
        <dbReference type="ARBA" id="ARBA00004141"/>
    </source>
</evidence>
<evidence type="ECO:0000256" key="4">
    <source>
        <dbReference type="ARBA" id="ARBA00022692"/>
    </source>
</evidence>
<comment type="subcellular location">
    <subcellularLocation>
        <location evidence="1">Membrane</location>
        <topology evidence="1">Multi-pass membrane protein</topology>
    </subcellularLocation>
</comment>
<dbReference type="PANTHER" id="PTHR48022:SF83">
    <property type="entry name" value="MAJOR FACILITATOR SUPERFAMILY (MFS) PROFILE DOMAIN-CONTAINING PROTEIN"/>
    <property type="match status" value="1"/>
</dbReference>
<comment type="similarity">
    <text evidence="2 7">Belongs to the major facilitator superfamily. Sugar transporter (TC 2.A.1.1) family.</text>
</comment>
<dbReference type="OrthoDB" id="6612291at2759"/>
<dbReference type="SUPFAM" id="SSF103473">
    <property type="entry name" value="MFS general substrate transporter"/>
    <property type="match status" value="1"/>
</dbReference>
<evidence type="ECO:0000256" key="8">
    <source>
        <dbReference type="SAM" id="MobiDB-lite"/>
    </source>
</evidence>
<evidence type="ECO:0000313" key="11">
    <source>
        <dbReference type="EMBL" id="KIW44920.1"/>
    </source>
</evidence>
<dbReference type="NCBIfam" id="TIGR00879">
    <property type="entry name" value="SP"/>
    <property type="match status" value="1"/>
</dbReference>
<evidence type="ECO:0000256" key="2">
    <source>
        <dbReference type="ARBA" id="ARBA00010992"/>
    </source>
</evidence>
<dbReference type="InterPro" id="IPR050360">
    <property type="entry name" value="MFS_Sugar_Transporters"/>
</dbReference>
<evidence type="ECO:0000256" key="9">
    <source>
        <dbReference type="SAM" id="Phobius"/>
    </source>
</evidence>
<feature type="transmembrane region" description="Helical" evidence="9">
    <location>
        <begin position="481"/>
        <end position="498"/>
    </location>
</feature>
<dbReference type="GeneID" id="27355430"/>
<evidence type="ECO:0000256" key="3">
    <source>
        <dbReference type="ARBA" id="ARBA00022448"/>
    </source>
</evidence>
<feature type="transmembrane region" description="Helical" evidence="9">
    <location>
        <begin position="345"/>
        <end position="367"/>
    </location>
</feature>
<accession>A0A0D2DR71</accession>
<dbReference type="PANTHER" id="PTHR48022">
    <property type="entry name" value="PLASTIDIC GLUCOSE TRANSPORTER 4"/>
    <property type="match status" value="1"/>
</dbReference>
<keyword evidence="6 9" id="KW-0472">Membrane</keyword>
<feature type="transmembrane region" description="Helical" evidence="9">
    <location>
        <begin position="409"/>
        <end position="430"/>
    </location>
</feature>
<feature type="transmembrane region" description="Helical" evidence="9">
    <location>
        <begin position="442"/>
        <end position="460"/>
    </location>
</feature>
<dbReference type="EMBL" id="KN847334">
    <property type="protein sequence ID" value="KIW44920.1"/>
    <property type="molecule type" value="Genomic_DNA"/>
</dbReference>
<dbReference type="GO" id="GO:0005351">
    <property type="term" value="F:carbohydrate:proton symporter activity"/>
    <property type="evidence" value="ECO:0007669"/>
    <property type="project" value="TreeGrafter"/>
</dbReference>
<feature type="transmembrane region" description="Helical" evidence="9">
    <location>
        <begin position="510"/>
        <end position="526"/>
    </location>
</feature>
<feature type="domain" description="Major facilitator superfamily (MFS) profile" evidence="10">
    <location>
        <begin position="84"/>
        <end position="532"/>
    </location>
</feature>
<dbReference type="Proteomes" id="UP000053342">
    <property type="component" value="Unassembled WGS sequence"/>
</dbReference>
<evidence type="ECO:0000259" key="10">
    <source>
        <dbReference type="PROSITE" id="PS50850"/>
    </source>
</evidence>
<dbReference type="RefSeq" id="XP_016265136.1">
    <property type="nucleotide sequence ID" value="XM_016404131.1"/>
</dbReference>
<gene>
    <name evidence="11" type="ORF">PV06_03356</name>
</gene>
<evidence type="ECO:0000256" key="7">
    <source>
        <dbReference type="RuleBase" id="RU003346"/>
    </source>
</evidence>
<evidence type="ECO:0000313" key="12">
    <source>
        <dbReference type="Proteomes" id="UP000053342"/>
    </source>
</evidence>
<dbReference type="InterPro" id="IPR003663">
    <property type="entry name" value="Sugar/inositol_transpt"/>
</dbReference>
<dbReference type="VEuPathDB" id="FungiDB:PV06_03356"/>
<reference evidence="11 12" key="1">
    <citation type="submission" date="2015-01" db="EMBL/GenBank/DDBJ databases">
        <title>The Genome Sequence of Exophiala oligosperma CBS72588.</title>
        <authorList>
            <consortium name="The Broad Institute Genomics Platform"/>
            <person name="Cuomo C."/>
            <person name="de Hoog S."/>
            <person name="Gorbushina A."/>
            <person name="Stielow B."/>
            <person name="Teixiera M."/>
            <person name="Abouelleil A."/>
            <person name="Chapman S.B."/>
            <person name="Priest M."/>
            <person name="Young S.K."/>
            <person name="Wortman J."/>
            <person name="Nusbaum C."/>
            <person name="Birren B."/>
        </authorList>
    </citation>
    <scope>NUCLEOTIDE SEQUENCE [LARGE SCALE GENOMIC DNA]</scope>
    <source>
        <strain evidence="11 12">CBS 72588</strain>
    </source>
</reference>
<feature type="transmembrane region" description="Helical" evidence="9">
    <location>
        <begin position="263"/>
        <end position="284"/>
    </location>
</feature>
<feature type="transmembrane region" description="Helical" evidence="9">
    <location>
        <begin position="379"/>
        <end position="400"/>
    </location>
</feature>
<dbReference type="FunFam" id="1.20.1250.20:FF:000078">
    <property type="entry name" value="MFS maltose transporter, putative"/>
    <property type="match status" value="1"/>
</dbReference>
<dbReference type="InterPro" id="IPR005828">
    <property type="entry name" value="MFS_sugar_transport-like"/>
</dbReference>
<evidence type="ECO:0000256" key="5">
    <source>
        <dbReference type="ARBA" id="ARBA00022989"/>
    </source>
</evidence>
<feature type="transmembrane region" description="Helical" evidence="9">
    <location>
        <begin position="166"/>
        <end position="184"/>
    </location>
</feature>
<proteinExistence type="inferred from homology"/>
<feature type="region of interest" description="Disordered" evidence="8">
    <location>
        <begin position="37"/>
        <end position="63"/>
    </location>
</feature>
<dbReference type="AlphaFoldDB" id="A0A0D2DR71"/>
<name>A0A0D2DR71_9EURO</name>
<feature type="region of interest" description="Disordered" evidence="8">
    <location>
        <begin position="590"/>
        <end position="624"/>
    </location>
</feature>
<sequence>MNYTDSETASQPRPSIEEYALADLPLLADELARGNDEHDLFDAGTGDDVSGPRPFETTSKISPHGEHNLTVREAIRAYPAAIFWSFAVSMCIIMEGYDAILIVNFFAFPQFQRKYGNFVGVSEQTQTGYQVSPAWMAAVGNASGFGAFLGTFLNGYLVAIFGQKRVLLGALALLSCFIFLTFFAPNIQTLLVGQLLCGFPWAVFATTAPAYSSEVLPMSLRVFGTSWVNMCFIIGQLISAGVLRACLERNDEWAFRIPFSVQWIWPAFLIPLLCFAPESPWHLVRQNRLAEAEKSLRRLQRASSRIDVGQTLANIIHTNRLEESLSVGTSYWDCFSGFELRRTEIACVCFAGQVLSGLSFAYNASYFFEQVGLSASTTYSLNLVGTALAFVGTLVNWFYFMPRMGRRTLYLLGMFVMAIELFLIGVLNAWTHHKLVAMTQASLTLIWTFTFQVSVGQLGWSFPAEVGSTRLRQKTVCLARNAYYVFAVLSGVLQPYFLNPEALNFRGYTGFIWGTTAILTWVWAYYRLPETRGRTYEELDVLFAKRVDARRFATTQLNAFHVDMAEQSDMNGQSGIGRVSPVGSRLDGAYYPGQRNGTDVVEERPLARRRSSHESEEAELLGNQ</sequence>
<keyword evidence="5 9" id="KW-1133">Transmembrane helix</keyword>
<keyword evidence="12" id="KW-1185">Reference proteome</keyword>
<evidence type="ECO:0000256" key="6">
    <source>
        <dbReference type="ARBA" id="ARBA00023136"/>
    </source>
</evidence>
<organism evidence="11 12">
    <name type="scientific">Exophiala oligosperma</name>
    <dbReference type="NCBI Taxonomy" id="215243"/>
    <lineage>
        <taxon>Eukaryota</taxon>
        <taxon>Fungi</taxon>
        <taxon>Dikarya</taxon>
        <taxon>Ascomycota</taxon>
        <taxon>Pezizomycotina</taxon>
        <taxon>Eurotiomycetes</taxon>
        <taxon>Chaetothyriomycetidae</taxon>
        <taxon>Chaetothyriales</taxon>
        <taxon>Herpotrichiellaceae</taxon>
        <taxon>Exophiala</taxon>
    </lineage>
</organism>
<feature type="transmembrane region" description="Helical" evidence="9">
    <location>
        <begin position="223"/>
        <end position="243"/>
    </location>
</feature>
<dbReference type="PROSITE" id="PS50850">
    <property type="entry name" value="MFS"/>
    <property type="match status" value="1"/>
</dbReference>
<protein>
    <recommendedName>
        <fullName evidence="10">Major facilitator superfamily (MFS) profile domain-containing protein</fullName>
    </recommendedName>
</protein>
<dbReference type="GO" id="GO:0016020">
    <property type="term" value="C:membrane"/>
    <property type="evidence" value="ECO:0007669"/>
    <property type="project" value="UniProtKB-SubCell"/>
</dbReference>
<keyword evidence="4 9" id="KW-0812">Transmembrane</keyword>